<dbReference type="NCBIfam" id="NF042915">
    <property type="entry name" value="MAB_1171c_fam"/>
    <property type="match status" value="1"/>
</dbReference>
<accession>A0A427T2H5</accession>
<gene>
    <name evidence="3" type="ORF">EIY87_25705</name>
</gene>
<evidence type="ECO:0000313" key="4">
    <source>
        <dbReference type="Proteomes" id="UP000267081"/>
    </source>
</evidence>
<keyword evidence="1" id="KW-0812">Transmembrane</keyword>
<sequence>MDLLEATRPAMAAFCFIALVYKLLTSSKARRDPATMALLAVFASGAIAWTVTSPGISEALELRTGLPNLSTLVMELLAAVVLSPALLVAVITWSNSPADARRKRRAVIARGSAVGAVMIALWIAAAVKTPDGTEYLVQNANRPMVIAYLLVFELGFGHGLTVLLRLCWPYARLSRDTWLRRGLFVTMIGAGADLLVIAGRLISVPALMLGYDPMAWEVALGVVSRLGTIGIVLGLLIPSLAAQCKNVTTWWRDVRSYQALGSLWRDLNQAFPDVSLLTGKVPRRAYLRVEEMRYLLGRRVIEIRDSWRALRPYVPHNNTRVDTDVRRLAVEAAWSLRAALAAKSAGWAANEESGASRLERLEATDLDDDIEWLVRVGRAYTATQPPENPKVLQPATS</sequence>
<evidence type="ECO:0000256" key="1">
    <source>
        <dbReference type="SAM" id="Phobius"/>
    </source>
</evidence>
<dbReference type="Proteomes" id="UP000267081">
    <property type="component" value="Unassembled WGS sequence"/>
</dbReference>
<keyword evidence="1" id="KW-1133">Transmembrane helix</keyword>
<keyword evidence="4" id="KW-1185">Reference proteome</keyword>
<dbReference type="AlphaFoldDB" id="A0A427T2H5"/>
<organism evidence="3 4">
    <name type="scientific">Amycolatopsis eburnea</name>
    <dbReference type="NCBI Taxonomy" id="2267691"/>
    <lineage>
        <taxon>Bacteria</taxon>
        <taxon>Bacillati</taxon>
        <taxon>Actinomycetota</taxon>
        <taxon>Actinomycetes</taxon>
        <taxon>Pseudonocardiales</taxon>
        <taxon>Pseudonocardiaceae</taxon>
        <taxon>Amycolatopsis</taxon>
    </lineage>
</organism>
<feature type="transmembrane region" description="Helical" evidence="1">
    <location>
        <begin position="36"/>
        <end position="56"/>
    </location>
</feature>
<dbReference type="OrthoDB" id="3685619at2"/>
<feature type="transmembrane region" description="Helical" evidence="1">
    <location>
        <begin position="183"/>
        <end position="202"/>
    </location>
</feature>
<proteinExistence type="predicted"/>
<feature type="transmembrane region" description="Helical" evidence="1">
    <location>
        <begin position="145"/>
        <end position="171"/>
    </location>
</feature>
<evidence type="ECO:0000313" key="3">
    <source>
        <dbReference type="EMBL" id="RSD13159.1"/>
    </source>
</evidence>
<dbReference type="RefSeq" id="WP_125312459.1">
    <property type="nucleotide sequence ID" value="NZ_RSEC01000058.1"/>
</dbReference>
<keyword evidence="1" id="KW-0472">Membrane</keyword>
<feature type="transmembrane region" description="Helical" evidence="1">
    <location>
        <begin position="107"/>
        <end position="125"/>
    </location>
</feature>
<dbReference type="Pfam" id="PF20182">
    <property type="entry name" value="DUF6545"/>
    <property type="match status" value="1"/>
</dbReference>
<dbReference type="InterPro" id="IPR046675">
    <property type="entry name" value="DUF6545"/>
</dbReference>
<feature type="domain" description="DUF6545" evidence="2">
    <location>
        <begin position="249"/>
        <end position="381"/>
    </location>
</feature>
<feature type="transmembrane region" description="Helical" evidence="1">
    <location>
        <begin position="6"/>
        <end position="24"/>
    </location>
</feature>
<comment type="caution">
    <text evidence="3">The sequence shown here is derived from an EMBL/GenBank/DDBJ whole genome shotgun (WGS) entry which is preliminary data.</text>
</comment>
<feature type="transmembrane region" description="Helical" evidence="1">
    <location>
        <begin position="76"/>
        <end position="95"/>
    </location>
</feature>
<feature type="transmembrane region" description="Helical" evidence="1">
    <location>
        <begin position="222"/>
        <end position="242"/>
    </location>
</feature>
<evidence type="ECO:0000259" key="2">
    <source>
        <dbReference type="Pfam" id="PF20182"/>
    </source>
</evidence>
<dbReference type="EMBL" id="RSEC01000058">
    <property type="protein sequence ID" value="RSD13159.1"/>
    <property type="molecule type" value="Genomic_DNA"/>
</dbReference>
<protein>
    <recommendedName>
        <fullName evidence="2">DUF6545 domain-containing protein</fullName>
    </recommendedName>
</protein>
<reference evidence="3 4" key="1">
    <citation type="submission" date="2018-12" db="EMBL/GenBank/DDBJ databases">
        <title>Amycolatopsis eburnea sp. nov. actinomycete associate with arbuscular mycorrhiza fungal spore.</title>
        <authorList>
            <person name="Lumyong S."/>
            <person name="Chaiya L."/>
        </authorList>
    </citation>
    <scope>NUCLEOTIDE SEQUENCE [LARGE SCALE GENOMIC DNA]</scope>
    <source>
        <strain evidence="3 4">GLM-1</strain>
    </source>
</reference>
<name>A0A427T2H5_9PSEU</name>
<dbReference type="InterPro" id="IPR050039">
    <property type="entry name" value="MAB_1171c-like"/>
</dbReference>